<accession>A0A8R1XZZ9</accession>
<feature type="transmembrane region" description="Helical" evidence="12">
    <location>
        <begin position="633"/>
        <end position="653"/>
    </location>
</feature>
<evidence type="ECO:0000256" key="11">
    <source>
        <dbReference type="SAM" id="MobiDB-lite"/>
    </source>
</evidence>
<dbReference type="Pfam" id="PF13306">
    <property type="entry name" value="LRR_5"/>
    <property type="match status" value="2"/>
</dbReference>
<reference evidence="14" key="2">
    <citation type="submission" date="2022-06" db="UniProtKB">
        <authorList>
            <consortium name="EnsemblMetazoa"/>
        </authorList>
    </citation>
    <scope>IDENTIFICATION</scope>
</reference>
<evidence type="ECO:0000256" key="1">
    <source>
        <dbReference type="ARBA" id="ARBA00004651"/>
    </source>
</evidence>
<dbReference type="PROSITE" id="PS50262">
    <property type="entry name" value="G_PROTEIN_RECEP_F1_2"/>
    <property type="match status" value="1"/>
</dbReference>
<dbReference type="GO" id="GO:0045087">
    <property type="term" value="P:innate immune response"/>
    <property type="evidence" value="ECO:0007669"/>
    <property type="project" value="EnsemblMetazoa"/>
</dbReference>
<feature type="compositionally biased region" description="Polar residues" evidence="11">
    <location>
        <begin position="673"/>
        <end position="697"/>
    </location>
</feature>
<keyword evidence="3" id="KW-0433">Leucine-rich repeat</keyword>
<keyword evidence="4 12" id="KW-0812">Transmembrane</keyword>
<feature type="transmembrane region" description="Helical" evidence="12">
    <location>
        <begin position="509"/>
        <end position="533"/>
    </location>
</feature>
<feature type="transmembrane region" description="Helical" evidence="12">
    <location>
        <begin position="458"/>
        <end position="488"/>
    </location>
</feature>
<proteinExistence type="predicted"/>
<dbReference type="GO" id="GO:0016500">
    <property type="term" value="F:protein-hormone receptor activity"/>
    <property type="evidence" value="ECO:0007669"/>
    <property type="project" value="InterPro"/>
</dbReference>
<evidence type="ECO:0000256" key="10">
    <source>
        <dbReference type="ARBA" id="ARBA00023224"/>
    </source>
</evidence>
<dbReference type="InterPro" id="IPR017452">
    <property type="entry name" value="GPCR_Rhodpsn_7TM"/>
</dbReference>
<feature type="domain" description="G-protein coupled receptors family 1 profile" evidence="13">
    <location>
        <begin position="403"/>
        <end position="650"/>
    </location>
</feature>
<feature type="transmembrane region" description="Helical" evidence="12">
    <location>
        <begin position="598"/>
        <end position="621"/>
    </location>
</feature>
<dbReference type="PANTHER" id="PTHR24372">
    <property type="entry name" value="GLYCOPROTEIN HORMONE RECEPTOR"/>
    <property type="match status" value="1"/>
</dbReference>
<dbReference type="InterPro" id="IPR026906">
    <property type="entry name" value="LRR_5"/>
</dbReference>
<keyword evidence="5" id="KW-0677">Repeat</keyword>
<dbReference type="OMA" id="FINFSCG"/>
<dbReference type="Gene3D" id="1.20.1070.10">
    <property type="entry name" value="Rhodopsin 7-helix transmembrane proteins"/>
    <property type="match status" value="1"/>
</dbReference>
<dbReference type="Pfam" id="PF00001">
    <property type="entry name" value="7tm_1"/>
    <property type="match status" value="1"/>
</dbReference>
<dbReference type="GO" id="GO:1990170">
    <property type="term" value="P:stress response to cadmium ion"/>
    <property type="evidence" value="ECO:0007669"/>
    <property type="project" value="EnsemblMetazoa"/>
</dbReference>
<sequence>YEKVCRVERGCSCKVIINEPKCCCVGQSVTEIPKNLTYNVRRLLFYNVGISHIHVNAFNEYEHLQEIVIEDSDALKSINADAFGNLYNLGKLSVSGCKNLKEITGILLINNTRILTLHRLAMEVIDFSHNHIEYLGDGQLRAVHANKIRLSNNHLREIGSHIFANCRFSLLELNNNLELKRLSIDTFAGISFIKRLDLSGTGITELPTNGLSHLESLKLKDTEELKKLPPILAFTSLKKVEFTYPYHCCLFKYASKEISTADERYTKNLEEIRNRECSAKSMSKLSRQRRQSTKNDRSILLPQESRENALDFSDLLQWFDSVNDGNITIEIDDEGEALLEPEFEDADVGLLTTFNCTSSAVSDFFASIECTPMPNALNPCEDVIGYDFLRWAIWFVWISAIVGNIGVWIVLCQMRQKRMHVHYFFMANLSAADLLTGVYLGVLAIADYKTSNEYYNYAVAWQTGIGCNIAGFISVFSSEISIMSMFLIAFDMCYNVRNAIYGKRLRMRIAIMMMIVAYIIAFTMALLPLLGASTYTSTSVCLPLSIEDNFDRIYVIASLLFNLLAFLGMAISYSFIVTMLCDPDQPKRSEDKAIILKMATLIGTEMLCWFPTLFFGFTAALGHPLISISVAKIFLVLFYPINAFTNPFLYVFLTKIAHIRPCFTSILSKTTNSRNESKSLPSSTFKTEVATHDTSTPSEKRPLISTERLRVSAVPRMSDISEHAISEKNVTEEALSHTSSVFSQQQLPIEKQNYVVLPKQPQNRRLSTGKDSGRGSLTPPISSYRFQCFQNEPIA</sequence>
<feature type="transmembrane region" description="Helical" evidence="12">
    <location>
        <begin position="423"/>
        <end position="446"/>
    </location>
</feature>
<dbReference type="CDD" id="cd15136">
    <property type="entry name" value="7tmA_Glyco_hormone_R"/>
    <property type="match status" value="1"/>
</dbReference>
<name>A0A8R1XZZ9_ONCVO</name>
<evidence type="ECO:0000313" key="14">
    <source>
        <dbReference type="EnsemblMetazoa" id="OVOC7331.1"/>
    </source>
</evidence>
<dbReference type="InterPro" id="IPR000276">
    <property type="entry name" value="GPCR_Rhodpsn"/>
</dbReference>
<dbReference type="InterPro" id="IPR002131">
    <property type="entry name" value="Gphrmn_rcpt_fam"/>
</dbReference>
<evidence type="ECO:0000256" key="4">
    <source>
        <dbReference type="ARBA" id="ARBA00022692"/>
    </source>
</evidence>
<evidence type="ECO:0000256" key="7">
    <source>
        <dbReference type="ARBA" id="ARBA00023040"/>
    </source>
</evidence>
<evidence type="ECO:0000256" key="2">
    <source>
        <dbReference type="ARBA" id="ARBA00022475"/>
    </source>
</evidence>
<evidence type="ECO:0000256" key="3">
    <source>
        <dbReference type="ARBA" id="ARBA00022614"/>
    </source>
</evidence>
<feature type="transmembrane region" description="Helical" evidence="12">
    <location>
        <begin position="553"/>
        <end position="577"/>
    </location>
</feature>
<dbReference type="GO" id="GO:0005886">
    <property type="term" value="C:plasma membrane"/>
    <property type="evidence" value="ECO:0007669"/>
    <property type="project" value="UniProtKB-SubCell"/>
</dbReference>
<dbReference type="SUPFAM" id="SSF52058">
    <property type="entry name" value="L domain-like"/>
    <property type="match status" value="1"/>
</dbReference>
<dbReference type="SUPFAM" id="SSF81321">
    <property type="entry name" value="Family A G protein-coupled receptor-like"/>
    <property type="match status" value="1"/>
</dbReference>
<evidence type="ECO:0000256" key="6">
    <source>
        <dbReference type="ARBA" id="ARBA00022989"/>
    </source>
</evidence>
<protein>
    <submittedName>
        <fullName evidence="14">G_PROTEIN_RECEP_F1_2 domain-containing protein</fullName>
    </submittedName>
</protein>
<reference evidence="15" key="1">
    <citation type="submission" date="2013-10" db="EMBL/GenBank/DDBJ databases">
        <title>Genome sequencing of Onchocerca volvulus.</title>
        <authorList>
            <person name="Cotton J."/>
            <person name="Tsai J."/>
            <person name="Stanley E."/>
            <person name="Tracey A."/>
            <person name="Holroyd N."/>
            <person name="Lustigman S."/>
            <person name="Berriman M."/>
        </authorList>
    </citation>
    <scope>NUCLEOTIDE SEQUENCE</scope>
</reference>
<feature type="region of interest" description="Disordered" evidence="11">
    <location>
        <begin position="758"/>
        <end position="781"/>
    </location>
</feature>
<evidence type="ECO:0000256" key="12">
    <source>
        <dbReference type="SAM" id="Phobius"/>
    </source>
</evidence>
<feature type="transmembrane region" description="Helical" evidence="12">
    <location>
        <begin position="391"/>
        <end position="411"/>
    </location>
</feature>
<dbReference type="GO" id="GO:0050829">
    <property type="term" value="P:defense response to Gram-negative bacterium"/>
    <property type="evidence" value="ECO:0007669"/>
    <property type="project" value="EnsemblMetazoa"/>
</dbReference>
<evidence type="ECO:0000259" key="13">
    <source>
        <dbReference type="PROSITE" id="PS50262"/>
    </source>
</evidence>
<dbReference type="GO" id="GO:0006979">
    <property type="term" value="P:response to oxidative stress"/>
    <property type="evidence" value="ECO:0007669"/>
    <property type="project" value="EnsemblMetazoa"/>
</dbReference>
<dbReference type="Gene3D" id="3.80.10.10">
    <property type="entry name" value="Ribonuclease Inhibitor"/>
    <property type="match status" value="1"/>
</dbReference>
<dbReference type="GO" id="GO:0009755">
    <property type="term" value="P:hormone-mediated signaling pathway"/>
    <property type="evidence" value="ECO:0007669"/>
    <property type="project" value="TreeGrafter"/>
</dbReference>
<dbReference type="EnsemblMetazoa" id="OVOC7331.1">
    <property type="protein sequence ID" value="OVOC7331.1"/>
    <property type="gene ID" value="WBGene00244140"/>
</dbReference>
<dbReference type="GO" id="GO:0008528">
    <property type="term" value="F:G protein-coupled peptide receptor activity"/>
    <property type="evidence" value="ECO:0007669"/>
    <property type="project" value="TreeGrafter"/>
</dbReference>
<evidence type="ECO:0000256" key="5">
    <source>
        <dbReference type="ARBA" id="ARBA00022737"/>
    </source>
</evidence>
<dbReference type="EMBL" id="CMVM020000193">
    <property type="status" value="NOT_ANNOTATED_CDS"/>
    <property type="molecule type" value="Genomic_DNA"/>
</dbReference>
<keyword evidence="7" id="KW-0297">G-protein coupled receptor</keyword>
<comment type="subcellular location">
    <subcellularLocation>
        <location evidence="1">Cell membrane</location>
        <topology evidence="1">Multi-pass membrane protein</topology>
    </subcellularLocation>
</comment>
<feature type="compositionally biased region" description="Polar residues" evidence="11">
    <location>
        <begin position="760"/>
        <end position="770"/>
    </location>
</feature>
<dbReference type="PRINTS" id="PR00373">
    <property type="entry name" value="GLYCHORMONER"/>
</dbReference>
<feature type="region of interest" description="Disordered" evidence="11">
    <location>
        <begin position="673"/>
        <end position="702"/>
    </location>
</feature>
<dbReference type="PANTHER" id="PTHR24372:SF74">
    <property type="entry name" value="LP13728P"/>
    <property type="match status" value="1"/>
</dbReference>
<keyword evidence="6 12" id="KW-1133">Transmembrane helix</keyword>
<keyword evidence="10" id="KW-0807">Transducer</keyword>
<evidence type="ECO:0000256" key="9">
    <source>
        <dbReference type="ARBA" id="ARBA00023170"/>
    </source>
</evidence>
<dbReference type="InterPro" id="IPR032675">
    <property type="entry name" value="LRR_dom_sf"/>
</dbReference>
<dbReference type="AlphaFoldDB" id="A0A8R1XZZ9"/>
<dbReference type="GO" id="GO:0007189">
    <property type="term" value="P:adenylate cyclase-activating G protein-coupled receptor signaling pathway"/>
    <property type="evidence" value="ECO:0007669"/>
    <property type="project" value="TreeGrafter"/>
</dbReference>
<keyword evidence="9" id="KW-0675">Receptor</keyword>
<keyword evidence="2" id="KW-1003">Cell membrane</keyword>
<evidence type="ECO:0000256" key="8">
    <source>
        <dbReference type="ARBA" id="ARBA00023136"/>
    </source>
</evidence>
<organism evidence="14 15">
    <name type="scientific">Onchocerca volvulus</name>
    <dbReference type="NCBI Taxonomy" id="6282"/>
    <lineage>
        <taxon>Eukaryota</taxon>
        <taxon>Metazoa</taxon>
        <taxon>Ecdysozoa</taxon>
        <taxon>Nematoda</taxon>
        <taxon>Chromadorea</taxon>
        <taxon>Rhabditida</taxon>
        <taxon>Spirurina</taxon>
        <taxon>Spiruromorpha</taxon>
        <taxon>Filarioidea</taxon>
        <taxon>Onchocercidae</taxon>
        <taxon>Onchocerca</taxon>
    </lineage>
</organism>
<keyword evidence="8 12" id="KW-0472">Membrane</keyword>
<dbReference type="Proteomes" id="UP000024404">
    <property type="component" value="Unassembled WGS sequence"/>
</dbReference>
<keyword evidence="15" id="KW-1185">Reference proteome</keyword>
<evidence type="ECO:0000313" key="15">
    <source>
        <dbReference type="Proteomes" id="UP000024404"/>
    </source>
</evidence>